<comment type="caution">
    <text evidence="5">The sequence shown here is derived from an EMBL/GenBank/DDBJ whole genome shotgun (WGS) entry which is preliminary data.</text>
</comment>
<evidence type="ECO:0000259" key="4">
    <source>
        <dbReference type="PROSITE" id="PS50110"/>
    </source>
</evidence>
<evidence type="ECO:0000313" key="5">
    <source>
        <dbReference type="EMBL" id="GGZ75461.1"/>
    </source>
</evidence>
<feature type="domain" description="Response regulatory" evidence="4">
    <location>
        <begin position="9"/>
        <end position="128"/>
    </location>
</feature>
<name>A0A8H9IFR8_9ALTE</name>
<dbReference type="InterPro" id="IPR011006">
    <property type="entry name" value="CheY-like_superfamily"/>
</dbReference>
<protein>
    <submittedName>
        <fullName evidence="5">DNA-binding response regulator</fullName>
    </submittedName>
</protein>
<dbReference type="Pfam" id="PF00196">
    <property type="entry name" value="GerE"/>
    <property type="match status" value="1"/>
</dbReference>
<evidence type="ECO:0000259" key="3">
    <source>
        <dbReference type="PROSITE" id="PS50043"/>
    </source>
</evidence>
<evidence type="ECO:0000313" key="6">
    <source>
        <dbReference type="Proteomes" id="UP000622604"/>
    </source>
</evidence>
<dbReference type="Proteomes" id="UP000622604">
    <property type="component" value="Unassembled WGS sequence"/>
</dbReference>
<dbReference type="SUPFAM" id="SSF46894">
    <property type="entry name" value="C-terminal effector domain of the bipartite response regulators"/>
    <property type="match status" value="1"/>
</dbReference>
<feature type="modified residue" description="4-aspartylphosphate" evidence="2">
    <location>
        <position position="63"/>
    </location>
</feature>
<evidence type="ECO:0000256" key="1">
    <source>
        <dbReference type="ARBA" id="ARBA00023125"/>
    </source>
</evidence>
<dbReference type="SMART" id="SM00448">
    <property type="entry name" value="REC"/>
    <property type="match status" value="1"/>
</dbReference>
<dbReference type="GO" id="GO:0006355">
    <property type="term" value="P:regulation of DNA-templated transcription"/>
    <property type="evidence" value="ECO:0007669"/>
    <property type="project" value="InterPro"/>
</dbReference>
<dbReference type="InterPro" id="IPR001789">
    <property type="entry name" value="Sig_transdc_resp-reg_receiver"/>
</dbReference>
<reference evidence="5" key="1">
    <citation type="journal article" date="2014" name="Int. J. Syst. Evol. Microbiol.">
        <title>Complete genome sequence of Corynebacterium casei LMG S-19264T (=DSM 44701T), isolated from a smear-ripened cheese.</title>
        <authorList>
            <consortium name="US DOE Joint Genome Institute (JGI-PGF)"/>
            <person name="Walter F."/>
            <person name="Albersmeier A."/>
            <person name="Kalinowski J."/>
            <person name="Ruckert C."/>
        </authorList>
    </citation>
    <scope>NUCLEOTIDE SEQUENCE</scope>
    <source>
        <strain evidence="5">KCTC 32337</strain>
    </source>
</reference>
<dbReference type="PROSITE" id="PS50110">
    <property type="entry name" value="RESPONSE_REGULATORY"/>
    <property type="match status" value="1"/>
</dbReference>
<dbReference type="Gene3D" id="3.40.50.2300">
    <property type="match status" value="1"/>
</dbReference>
<dbReference type="InterPro" id="IPR039420">
    <property type="entry name" value="WalR-like"/>
</dbReference>
<dbReference type="Pfam" id="PF00072">
    <property type="entry name" value="Response_reg"/>
    <property type="match status" value="1"/>
</dbReference>
<keyword evidence="2" id="KW-0597">Phosphoprotein</keyword>
<dbReference type="PANTHER" id="PTHR43214:SF42">
    <property type="entry name" value="TRANSCRIPTIONAL REGULATORY PROTEIN DESR"/>
    <property type="match status" value="1"/>
</dbReference>
<dbReference type="InterPro" id="IPR036388">
    <property type="entry name" value="WH-like_DNA-bd_sf"/>
</dbReference>
<dbReference type="InterPro" id="IPR016032">
    <property type="entry name" value="Sig_transdc_resp-reg_C-effctor"/>
</dbReference>
<dbReference type="CDD" id="cd06170">
    <property type="entry name" value="LuxR_C_like"/>
    <property type="match status" value="1"/>
</dbReference>
<dbReference type="PRINTS" id="PR00038">
    <property type="entry name" value="HTHLUXR"/>
</dbReference>
<dbReference type="GO" id="GO:0003677">
    <property type="term" value="F:DNA binding"/>
    <property type="evidence" value="ECO:0007669"/>
    <property type="project" value="UniProtKB-KW"/>
</dbReference>
<dbReference type="PANTHER" id="PTHR43214">
    <property type="entry name" value="TWO-COMPONENT RESPONSE REGULATOR"/>
    <property type="match status" value="1"/>
</dbReference>
<proteinExistence type="predicted"/>
<reference evidence="5" key="2">
    <citation type="submission" date="2020-09" db="EMBL/GenBank/DDBJ databases">
        <authorList>
            <person name="Sun Q."/>
            <person name="Kim S."/>
        </authorList>
    </citation>
    <scope>NUCLEOTIDE SEQUENCE</scope>
    <source>
        <strain evidence="5">KCTC 32337</strain>
    </source>
</reference>
<dbReference type="EMBL" id="BMZC01000012">
    <property type="protein sequence ID" value="GGZ75461.1"/>
    <property type="molecule type" value="Genomic_DNA"/>
</dbReference>
<gene>
    <name evidence="5" type="ORF">GCM10011274_37240</name>
</gene>
<accession>A0A8H9IFR8</accession>
<dbReference type="PROSITE" id="PS00622">
    <property type="entry name" value="HTH_LUXR_1"/>
    <property type="match status" value="1"/>
</dbReference>
<evidence type="ECO:0000256" key="2">
    <source>
        <dbReference type="PROSITE-ProRule" id="PRU00169"/>
    </source>
</evidence>
<dbReference type="GO" id="GO:0000160">
    <property type="term" value="P:phosphorelay signal transduction system"/>
    <property type="evidence" value="ECO:0007669"/>
    <property type="project" value="InterPro"/>
</dbReference>
<organism evidence="5 6">
    <name type="scientific">Paraglaciecola chathamensis</name>
    <dbReference type="NCBI Taxonomy" id="368405"/>
    <lineage>
        <taxon>Bacteria</taxon>
        <taxon>Pseudomonadati</taxon>
        <taxon>Pseudomonadota</taxon>
        <taxon>Gammaproteobacteria</taxon>
        <taxon>Alteromonadales</taxon>
        <taxon>Alteromonadaceae</taxon>
        <taxon>Paraglaciecola</taxon>
    </lineage>
</organism>
<feature type="domain" description="HTH luxR-type" evidence="3">
    <location>
        <begin position="142"/>
        <end position="207"/>
    </location>
</feature>
<dbReference type="Gene3D" id="1.10.10.10">
    <property type="entry name" value="Winged helix-like DNA-binding domain superfamily/Winged helix DNA-binding domain"/>
    <property type="match status" value="1"/>
</dbReference>
<dbReference type="AlphaFoldDB" id="A0A8H9IFR8"/>
<keyword evidence="1 5" id="KW-0238">DNA-binding</keyword>
<dbReference type="InterPro" id="IPR000792">
    <property type="entry name" value="Tscrpt_reg_LuxR_C"/>
</dbReference>
<sequence length="209" mass="23023">MMSNKKAINILLAEDQTMLRNALATILDLEDNLQVIHSCATGKLALEYMHSEDGAKVDIVLSDIEMPDMTGLELAQHLFEAKARSHTIILTTFARSGYLRRAMDSGVKGYLLKDSPSHELIAAIHKVHQGGAAIAPELMVGSWMEKDPLTDKERRALRLAKDGLSTEDIASKLFLSTGTVRNYLSSASNKLNAKNRIEAARIAHQNGWL</sequence>
<dbReference type="PROSITE" id="PS50043">
    <property type="entry name" value="HTH_LUXR_2"/>
    <property type="match status" value="1"/>
</dbReference>
<dbReference type="SUPFAM" id="SSF52172">
    <property type="entry name" value="CheY-like"/>
    <property type="match status" value="1"/>
</dbReference>
<dbReference type="SMART" id="SM00421">
    <property type="entry name" value="HTH_LUXR"/>
    <property type="match status" value="1"/>
</dbReference>